<feature type="compositionally biased region" description="Polar residues" evidence="1">
    <location>
        <begin position="38"/>
        <end position="54"/>
    </location>
</feature>
<gene>
    <name evidence="2" type="ORF">OTU49_009748</name>
</gene>
<dbReference type="AlphaFoldDB" id="A0AAW0WIK0"/>
<evidence type="ECO:0000313" key="3">
    <source>
        <dbReference type="Proteomes" id="UP001445076"/>
    </source>
</evidence>
<protein>
    <submittedName>
        <fullName evidence="2">Uncharacterized protein</fullName>
    </submittedName>
</protein>
<organism evidence="2 3">
    <name type="scientific">Cherax quadricarinatus</name>
    <name type="common">Australian red claw crayfish</name>
    <dbReference type="NCBI Taxonomy" id="27406"/>
    <lineage>
        <taxon>Eukaryota</taxon>
        <taxon>Metazoa</taxon>
        <taxon>Ecdysozoa</taxon>
        <taxon>Arthropoda</taxon>
        <taxon>Crustacea</taxon>
        <taxon>Multicrustacea</taxon>
        <taxon>Malacostraca</taxon>
        <taxon>Eumalacostraca</taxon>
        <taxon>Eucarida</taxon>
        <taxon>Decapoda</taxon>
        <taxon>Pleocyemata</taxon>
        <taxon>Astacidea</taxon>
        <taxon>Parastacoidea</taxon>
        <taxon>Parastacidae</taxon>
        <taxon>Cherax</taxon>
    </lineage>
</organism>
<evidence type="ECO:0000256" key="1">
    <source>
        <dbReference type="SAM" id="MobiDB-lite"/>
    </source>
</evidence>
<name>A0AAW0WIK0_CHEQU</name>
<dbReference type="EMBL" id="JARKIK010000076">
    <property type="protein sequence ID" value="KAK8727204.1"/>
    <property type="molecule type" value="Genomic_DNA"/>
</dbReference>
<feature type="non-terminal residue" evidence="2">
    <location>
        <position position="1"/>
    </location>
</feature>
<feature type="region of interest" description="Disordered" evidence="1">
    <location>
        <begin position="24"/>
        <end position="54"/>
    </location>
</feature>
<keyword evidence="3" id="KW-1185">Reference proteome</keyword>
<feature type="region of interest" description="Disordered" evidence="1">
    <location>
        <begin position="66"/>
        <end position="93"/>
    </location>
</feature>
<reference evidence="2 3" key="1">
    <citation type="journal article" date="2024" name="BMC Genomics">
        <title>Genome assembly of redclaw crayfish (Cherax quadricarinatus) provides insights into its immune adaptation and hypoxia tolerance.</title>
        <authorList>
            <person name="Liu Z."/>
            <person name="Zheng J."/>
            <person name="Li H."/>
            <person name="Fang K."/>
            <person name="Wang S."/>
            <person name="He J."/>
            <person name="Zhou D."/>
            <person name="Weng S."/>
            <person name="Chi M."/>
            <person name="Gu Z."/>
            <person name="He J."/>
            <person name="Li F."/>
            <person name="Wang M."/>
        </authorList>
    </citation>
    <scope>NUCLEOTIDE SEQUENCE [LARGE SCALE GENOMIC DNA]</scope>
    <source>
        <strain evidence="2">ZL_2023a</strain>
    </source>
</reference>
<accession>A0AAW0WIK0</accession>
<comment type="caution">
    <text evidence="2">The sequence shown here is derived from an EMBL/GenBank/DDBJ whole genome shotgun (WGS) entry which is preliminary data.</text>
</comment>
<feature type="non-terminal residue" evidence="2">
    <location>
        <position position="108"/>
    </location>
</feature>
<proteinExistence type="predicted"/>
<dbReference type="Proteomes" id="UP001445076">
    <property type="component" value="Unassembled WGS sequence"/>
</dbReference>
<sequence length="108" mass="12435">SGSHRRHLQHSASRREVNAAWVTKVNAPPRKQHKDNQRCSTGLHQQPGNSTKPTMSWILGRLTRLQESSEQREVQPAPPEHQLYYHSPARHNTGVSNFQLDAFDYSRE</sequence>
<evidence type="ECO:0000313" key="2">
    <source>
        <dbReference type="EMBL" id="KAK8727204.1"/>
    </source>
</evidence>